<comment type="function">
    <text evidence="12">Required to maintain the Transforming growth factor beta-1 (TGF-beta-1) chain in a latent state during storage in extracellular matrix. Associates non-covalently with TGF-beta-1 and regulates its activation via interaction with 'milieu molecules', such as LTBP1, LRRC32/GARP and LRRC33/NRROS, that control activation of TGF-beta-1. Interaction with integrins (ITGAV:ITGB6 or ITGAV:ITGB8) results in distortion of the Latency-associated peptide chain and subsequent release of the active TGF-beta-1.</text>
</comment>
<dbReference type="InterPro" id="IPR003939">
    <property type="entry name" value="TGFb1"/>
</dbReference>
<dbReference type="InterPro" id="IPR015615">
    <property type="entry name" value="TGF-beta-rel"/>
</dbReference>
<dbReference type="Gene3D" id="2.10.90.10">
    <property type="entry name" value="Cystine-knot cytokines"/>
    <property type="match status" value="1"/>
</dbReference>
<feature type="disulfide bond" evidence="15">
    <location>
        <begin position="317"/>
        <end position="382"/>
    </location>
</feature>
<keyword evidence="7 14" id="KW-0732">Signal</keyword>
<feature type="region of interest" description="Disordered" evidence="17">
    <location>
        <begin position="257"/>
        <end position="278"/>
    </location>
</feature>
<proteinExistence type="inferred from homology"/>
<feature type="disulfide bond" description="Interchain" evidence="15">
    <location>
        <position position="350"/>
    </location>
</feature>
<dbReference type="GO" id="GO:0005125">
    <property type="term" value="F:cytokine activity"/>
    <property type="evidence" value="ECO:0007669"/>
    <property type="project" value="TreeGrafter"/>
</dbReference>
<dbReference type="InterPro" id="IPR029034">
    <property type="entry name" value="Cystine-knot_cytokine"/>
</dbReference>
<protein>
    <recommendedName>
        <fullName evidence="14">Transforming growth factor beta</fullName>
    </recommendedName>
</protein>
<dbReference type="PROSITE" id="PS00250">
    <property type="entry name" value="TGF_BETA_1"/>
    <property type="match status" value="1"/>
</dbReference>
<reference evidence="20" key="1">
    <citation type="submission" date="2025-08" db="UniProtKB">
        <authorList>
            <consortium name="RefSeq"/>
        </authorList>
    </citation>
    <scope>IDENTIFICATION</scope>
</reference>
<evidence type="ECO:0000256" key="17">
    <source>
        <dbReference type="SAM" id="MobiDB-lite"/>
    </source>
</evidence>
<evidence type="ECO:0000256" key="13">
    <source>
        <dbReference type="ARBA" id="ARBA00065283"/>
    </source>
</evidence>
<comment type="similarity">
    <text evidence="3 14 16">Belongs to the TGF-beta family.</text>
</comment>
<evidence type="ECO:0000256" key="11">
    <source>
        <dbReference type="ARBA" id="ARBA00023246"/>
    </source>
</evidence>
<feature type="signal peptide" evidence="14">
    <location>
        <begin position="1"/>
        <end position="19"/>
    </location>
</feature>
<evidence type="ECO:0000256" key="6">
    <source>
        <dbReference type="ARBA" id="ARBA00022685"/>
    </source>
</evidence>
<accession>A0A6J2VLE2</accession>
<dbReference type="FunFam" id="2.10.90.10:FF:000004">
    <property type="entry name" value="Transforming growth factor beta"/>
    <property type="match status" value="1"/>
</dbReference>
<dbReference type="InterPro" id="IPR017948">
    <property type="entry name" value="TGFb_CS"/>
</dbReference>
<dbReference type="InterPro" id="IPR001839">
    <property type="entry name" value="TGF-b_C"/>
</dbReference>
<evidence type="ECO:0000256" key="4">
    <source>
        <dbReference type="ARBA" id="ARBA00022525"/>
    </source>
</evidence>
<evidence type="ECO:0000256" key="16">
    <source>
        <dbReference type="RuleBase" id="RU000354"/>
    </source>
</evidence>
<dbReference type="Gene3D" id="2.60.120.970">
    <property type="match status" value="1"/>
</dbReference>
<comment type="function">
    <text evidence="1">Transforming growth factor beta-1 proprotein: Precursor of the Latency-associated peptide (LAP) and Transforming growth factor beta-1 (TGF-beta-1) chains, which constitute the regulatory and active subunit of TGF-beta-1, respectively.</text>
</comment>
<feature type="disulfide bond" evidence="15">
    <location>
        <begin position="288"/>
        <end position="351"/>
    </location>
</feature>
<dbReference type="PRINTS" id="PR01424">
    <property type="entry name" value="TGFBETA1"/>
</dbReference>
<organism evidence="19 20">
    <name type="scientific">Chanos chanos</name>
    <name type="common">Milkfish</name>
    <name type="synonym">Mugil chanos</name>
    <dbReference type="NCBI Taxonomy" id="29144"/>
    <lineage>
        <taxon>Eukaryota</taxon>
        <taxon>Metazoa</taxon>
        <taxon>Chordata</taxon>
        <taxon>Craniata</taxon>
        <taxon>Vertebrata</taxon>
        <taxon>Euteleostomi</taxon>
        <taxon>Actinopterygii</taxon>
        <taxon>Neopterygii</taxon>
        <taxon>Teleostei</taxon>
        <taxon>Ostariophysi</taxon>
        <taxon>Gonorynchiformes</taxon>
        <taxon>Chanidae</taxon>
        <taxon>Chanos</taxon>
    </lineage>
</organism>
<dbReference type="InterPro" id="IPR001111">
    <property type="entry name" value="TGF-b_propeptide"/>
</dbReference>
<evidence type="ECO:0000256" key="9">
    <source>
        <dbReference type="ARBA" id="ARBA00023157"/>
    </source>
</evidence>
<keyword evidence="9 15" id="KW-1015">Disulfide bond</keyword>
<keyword evidence="19" id="KW-1185">Reference proteome</keyword>
<dbReference type="PROSITE" id="PS51362">
    <property type="entry name" value="TGF_BETA_2"/>
    <property type="match status" value="1"/>
</dbReference>
<dbReference type="CDD" id="cd19384">
    <property type="entry name" value="TGF_beta_TGFB1"/>
    <property type="match status" value="1"/>
</dbReference>
<evidence type="ECO:0000256" key="8">
    <source>
        <dbReference type="ARBA" id="ARBA00023030"/>
    </source>
</evidence>
<dbReference type="Pfam" id="PF00019">
    <property type="entry name" value="TGF_beta"/>
    <property type="match status" value="1"/>
</dbReference>
<keyword evidence="5" id="KW-0272">Extracellular matrix</keyword>
<dbReference type="GO" id="GO:0005160">
    <property type="term" value="F:transforming growth factor beta receptor binding"/>
    <property type="evidence" value="ECO:0007669"/>
    <property type="project" value="InterPro"/>
</dbReference>
<name>A0A6J2VLE2_CHACN</name>
<keyword evidence="8 14" id="KW-0339">Growth factor</keyword>
<dbReference type="GO" id="GO:0007179">
    <property type="term" value="P:transforming growth factor beta receptor signaling pathway"/>
    <property type="evidence" value="ECO:0007669"/>
    <property type="project" value="TreeGrafter"/>
</dbReference>
<gene>
    <name evidence="20" type="primary">tgfb1a</name>
</gene>
<dbReference type="PANTHER" id="PTHR11848">
    <property type="entry name" value="TGF-BETA FAMILY"/>
    <property type="match status" value="1"/>
</dbReference>
<dbReference type="SMART" id="SM00204">
    <property type="entry name" value="TGFB"/>
    <property type="match status" value="1"/>
</dbReference>
<dbReference type="SUPFAM" id="SSF57501">
    <property type="entry name" value="Cystine-knot cytokines"/>
    <property type="match status" value="1"/>
</dbReference>
<dbReference type="GO" id="GO:0042127">
    <property type="term" value="P:regulation of cell population proliferation"/>
    <property type="evidence" value="ECO:0007669"/>
    <property type="project" value="TreeGrafter"/>
</dbReference>
<evidence type="ECO:0000256" key="5">
    <source>
        <dbReference type="ARBA" id="ARBA00022530"/>
    </source>
</evidence>
<dbReference type="CTD" id="359834"/>
<evidence type="ECO:0000256" key="3">
    <source>
        <dbReference type="ARBA" id="ARBA00006656"/>
    </source>
</evidence>
<evidence type="ECO:0000256" key="10">
    <source>
        <dbReference type="ARBA" id="ARBA00023180"/>
    </source>
</evidence>
<evidence type="ECO:0000256" key="15">
    <source>
        <dbReference type="PIRSR" id="PIRSR001787-1"/>
    </source>
</evidence>
<dbReference type="GO" id="GO:0008083">
    <property type="term" value="F:growth factor activity"/>
    <property type="evidence" value="ECO:0007669"/>
    <property type="project" value="UniProtKB-UniRule"/>
</dbReference>
<dbReference type="GO" id="GO:0005615">
    <property type="term" value="C:extracellular space"/>
    <property type="evidence" value="ECO:0007669"/>
    <property type="project" value="UniProtKB-UniRule"/>
</dbReference>
<dbReference type="PRINTS" id="PR01423">
    <property type="entry name" value="TGFBETA"/>
</dbReference>
<evidence type="ECO:0000256" key="2">
    <source>
        <dbReference type="ARBA" id="ARBA00004498"/>
    </source>
</evidence>
<dbReference type="PIRSF" id="PIRSF001787">
    <property type="entry name" value="TGF-beta"/>
    <property type="match status" value="1"/>
</dbReference>
<dbReference type="InterPro" id="IPR016319">
    <property type="entry name" value="TGF-beta"/>
</dbReference>
<dbReference type="Proteomes" id="UP000504632">
    <property type="component" value="Chromosome 6"/>
</dbReference>
<sequence length="385" mass="44549">MKLAFLTLVTLYLVGRVGGLSTCKTLDLEMVKKKRIEAIRGQILSKLRMAKEPESEPEEEGEKIPETLLSLYNSTVELNEEQQQSRDQHASLQQDDEEYFAKVVHKFSMTHKTKETKNSTEYQIFFNMTEIRSSVIDYRLLSSAELRFYVMSVSVSPQDSEQRLELYKVTGDQTRYLDFHFVSNQNAKRWFSFDVTQTVKEWIQGTEDEQAFQLKFYCGCGQIMENFNFRISGLLDRGDQGTLSKITQRPHILAMSLPSDGISSASSRRKRQADPTADETCTEKTETCCMRKLYIDFRKDLGWKWIHKPKGYYANYCMGSCTYIWNAENKYSQILALYKHHNPGASAQPCCVPQLFDPLPIIYYVGRQHKVEQLSNMIVKSCKCS</sequence>
<evidence type="ECO:0000256" key="1">
    <source>
        <dbReference type="ARBA" id="ARBA00002007"/>
    </source>
</evidence>
<dbReference type="AlphaFoldDB" id="A0A6J2VLE2"/>
<dbReference type="InParanoid" id="A0A6J2VLE2"/>
<feature type="disulfide bond" evidence="15">
    <location>
        <begin position="321"/>
        <end position="384"/>
    </location>
</feature>
<keyword evidence="6" id="KW-0165">Cleavage on pair of basic residues</keyword>
<comment type="subunit">
    <text evidence="14">Homodimer; disulfide-linked.</text>
</comment>
<evidence type="ECO:0000313" key="19">
    <source>
        <dbReference type="Proteomes" id="UP000504632"/>
    </source>
</evidence>
<evidence type="ECO:0000256" key="12">
    <source>
        <dbReference type="ARBA" id="ARBA00057824"/>
    </source>
</evidence>
<keyword evidence="10" id="KW-0325">Glycoprotein</keyword>
<evidence type="ECO:0000313" key="20">
    <source>
        <dbReference type="RefSeq" id="XP_030632752.1"/>
    </source>
</evidence>
<evidence type="ECO:0000256" key="14">
    <source>
        <dbReference type="PIRNR" id="PIRNR001787"/>
    </source>
</evidence>
<dbReference type="RefSeq" id="XP_030632752.1">
    <property type="nucleotide sequence ID" value="XM_030776892.1"/>
</dbReference>
<comment type="subcellular location">
    <subcellularLocation>
        <location evidence="2">Secreted</location>
        <location evidence="2">Extracellular space</location>
        <location evidence="2">Extracellular matrix</location>
    </subcellularLocation>
</comment>
<comment type="subunit">
    <text evidence="13">Latency-associated peptide: Homodimer; disulfide-linked. Latency-associated peptide: Interacts with Transforming growth factor beta-1 (TGF-beta-1) chain; interaction is non-covalent and maintains (TGF-beta-1) in a latent state; each Latency-associated peptide (LAP) monomer interacts with TGF-beta-1 in the other monomer. Transforming growth factor beta-1: Homodimer; disulfide-linked. Transforming growth factor beta-1: Interacts with TGF-beta receptors (tgfbr1 and tgfbr2), leading to signal transduction. Interacts with EFEMP2.</text>
</comment>
<dbReference type="OrthoDB" id="8863549at2759"/>
<evidence type="ECO:0000259" key="18">
    <source>
        <dbReference type="PROSITE" id="PS51362"/>
    </source>
</evidence>
<dbReference type="GeneID" id="115814166"/>
<keyword evidence="4 14" id="KW-0964">Secreted</keyword>
<keyword evidence="11 14" id="KW-0497">Mitogen</keyword>
<dbReference type="Pfam" id="PF00688">
    <property type="entry name" value="TGFb_propeptide"/>
    <property type="match status" value="1"/>
</dbReference>
<feature type="chain" id="PRO_5027204043" description="Transforming growth factor beta" evidence="14">
    <location>
        <begin position="20"/>
        <end position="385"/>
    </location>
</feature>
<dbReference type="PANTHER" id="PTHR11848:SF125">
    <property type="entry name" value="TRANSFORMING GROWTH FACTOR BETA-1 PROPROTEIN"/>
    <property type="match status" value="1"/>
</dbReference>
<evidence type="ECO:0000256" key="7">
    <source>
        <dbReference type="ARBA" id="ARBA00022729"/>
    </source>
</evidence>
<feature type="domain" description="TGF-beta family profile" evidence="18">
    <location>
        <begin position="268"/>
        <end position="385"/>
    </location>
</feature>
<dbReference type="GO" id="GO:0051781">
    <property type="term" value="P:positive regulation of cell division"/>
    <property type="evidence" value="ECO:0007669"/>
    <property type="project" value="UniProtKB-UniRule"/>
</dbReference>